<dbReference type="PANTHER" id="PTHR30136:SF39">
    <property type="entry name" value="TRANSCRIPTIONAL REGULATORY PROTEIN"/>
    <property type="match status" value="1"/>
</dbReference>
<feature type="domain" description="HTH iclR-type" evidence="3">
    <location>
        <begin position="8"/>
        <end position="69"/>
    </location>
</feature>
<comment type="caution">
    <text evidence="4">The sequence shown here is derived from an EMBL/GenBank/DDBJ whole genome shotgun (WGS) entry which is preliminary data.</text>
</comment>
<dbReference type="InterPro" id="IPR050707">
    <property type="entry name" value="HTH_MetabolicPath_Reg"/>
</dbReference>
<dbReference type="Pfam" id="PF09339">
    <property type="entry name" value="HTH_IclR"/>
    <property type="match status" value="1"/>
</dbReference>
<evidence type="ECO:0000313" key="4">
    <source>
        <dbReference type="EMBL" id="MFC0408050.1"/>
    </source>
</evidence>
<reference evidence="4 5" key="1">
    <citation type="submission" date="2024-09" db="EMBL/GenBank/DDBJ databases">
        <authorList>
            <person name="Sun Q."/>
            <person name="Mori K."/>
        </authorList>
    </citation>
    <scope>NUCLEOTIDE SEQUENCE [LARGE SCALE GENOMIC DNA]</scope>
    <source>
        <strain evidence="4 5">TBRC 5777</strain>
    </source>
</reference>
<accession>A0ABV6JRF4</accession>
<evidence type="ECO:0000256" key="1">
    <source>
        <dbReference type="ARBA" id="ARBA00023015"/>
    </source>
</evidence>
<dbReference type="SUPFAM" id="SSF46785">
    <property type="entry name" value="Winged helix' DNA-binding domain"/>
    <property type="match status" value="1"/>
</dbReference>
<dbReference type="SUPFAM" id="SSF55781">
    <property type="entry name" value="GAF domain-like"/>
    <property type="match status" value="1"/>
</dbReference>
<name>A0ABV6JRF4_9PROT</name>
<protein>
    <submittedName>
        <fullName evidence="4">IclR family transcriptional regulator</fullName>
    </submittedName>
</protein>
<dbReference type="InterPro" id="IPR029016">
    <property type="entry name" value="GAF-like_dom_sf"/>
</dbReference>
<keyword evidence="1" id="KW-0805">Transcription regulation</keyword>
<organism evidence="4 5">
    <name type="scientific">Roseomonas elaeocarpi</name>
    <dbReference type="NCBI Taxonomy" id="907779"/>
    <lineage>
        <taxon>Bacteria</taxon>
        <taxon>Pseudomonadati</taxon>
        <taxon>Pseudomonadota</taxon>
        <taxon>Alphaproteobacteria</taxon>
        <taxon>Acetobacterales</taxon>
        <taxon>Roseomonadaceae</taxon>
        <taxon>Roseomonas</taxon>
    </lineage>
</organism>
<gene>
    <name evidence="4" type="ORF">ACFFGY_07290</name>
</gene>
<dbReference type="Proteomes" id="UP001589865">
    <property type="component" value="Unassembled WGS sequence"/>
</dbReference>
<proteinExistence type="predicted"/>
<evidence type="ECO:0000313" key="5">
    <source>
        <dbReference type="Proteomes" id="UP001589865"/>
    </source>
</evidence>
<dbReference type="InterPro" id="IPR036390">
    <property type="entry name" value="WH_DNA-bd_sf"/>
</dbReference>
<dbReference type="Gene3D" id="1.10.10.10">
    <property type="entry name" value="Winged helix-like DNA-binding domain superfamily/Winged helix DNA-binding domain"/>
    <property type="match status" value="1"/>
</dbReference>
<dbReference type="EMBL" id="JBHLUN010000005">
    <property type="protein sequence ID" value="MFC0408050.1"/>
    <property type="molecule type" value="Genomic_DNA"/>
</dbReference>
<sequence>MTDGQQGVAAVERALSILSAWRYGENSLALRDIHKRTGFYKSTILRLLASLERHHCVVRHADGTWALGPMVAHWGTIYRRGLDVNDLVCPVLNQLIQVTGEDVEYWALDGNRCVFVCSASTKLGPKREMPARGERRSLEDCAAGPVLARSLRQGDRETLALRDGTGTSMASIAAPIYGAGDTLYGAITVIGPEPRVWPQVERLKALVDDAAKGLSSTLGVGLLAS</sequence>
<dbReference type="InterPro" id="IPR005471">
    <property type="entry name" value="Tscrpt_reg_IclR_N"/>
</dbReference>
<dbReference type="InterPro" id="IPR036388">
    <property type="entry name" value="WH-like_DNA-bd_sf"/>
</dbReference>
<dbReference type="PROSITE" id="PS51077">
    <property type="entry name" value="HTH_ICLR"/>
    <property type="match status" value="1"/>
</dbReference>
<dbReference type="SMART" id="SM00346">
    <property type="entry name" value="HTH_ICLR"/>
    <property type="match status" value="1"/>
</dbReference>
<evidence type="ECO:0000259" key="3">
    <source>
        <dbReference type="PROSITE" id="PS51077"/>
    </source>
</evidence>
<keyword evidence="2" id="KW-0804">Transcription</keyword>
<dbReference type="RefSeq" id="WP_377043789.1">
    <property type="nucleotide sequence ID" value="NZ_JBHLUN010000005.1"/>
</dbReference>
<dbReference type="PANTHER" id="PTHR30136">
    <property type="entry name" value="HELIX-TURN-HELIX TRANSCRIPTIONAL REGULATOR, ICLR FAMILY"/>
    <property type="match status" value="1"/>
</dbReference>
<evidence type="ECO:0000256" key="2">
    <source>
        <dbReference type="ARBA" id="ARBA00023163"/>
    </source>
</evidence>
<keyword evidence="5" id="KW-1185">Reference proteome</keyword>
<dbReference type="Gene3D" id="3.30.450.40">
    <property type="match status" value="2"/>
</dbReference>